<dbReference type="PRINTS" id="PR00067">
    <property type="entry name" value="CATALASE"/>
</dbReference>
<keyword evidence="7" id="KW-0376">Hydrogen peroxide</keyword>
<feature type="active site" evidence="8">
    <location>
        <position position="137"/>
    </location>
</feature>
<gene>
    <name evidence="11" type="ORF">DFJ65_1740</name>
</gene>
<evidence type="ECO:0000313" key="12">
    <source>
        <dbReference type="Proteomes" id="UP000256253"/>
    </source>
</evidence>
<dbReference type="Gene3D" id="2.40.180.10">
    <property type="entry name" value="Catalase core domain"/>
    <property type="match status" value="1"/>
</dbReference>
<dbReference type="GO" id="GO:0042744">
    <property type="term" value="P:hydrogen peroxide catabolic process"/>
    <property type="evidence" value="ECO:0007669"/>
    <property type="project" value="UniProtKB-KW"/>
</dbReference>
<dbReference type="GO" id="GO:0020037">
    <property type="term" value="F:heme binding"/>
    <property type="evidence" value="ECO:0007669"/>
    <property type="project" value="InterPro"/>
</dbReference>
<dbReference type="InterPro" id="IPR018028">
    <property type="entry name" value="Catalase"/>
</dbReference>
<dbReference type="FunFam" id="2.40.180.10:FF:000001">
    <property type="entry name" value="Catalase"/>
    <property type="match status" value="1"/>
</dbReference>
<feature type="active site" evidence="8">
    <location>
        <position position="64"/>
    </location>
</feature>
<evidence type="ECO:0000256" key="3">
    <source>
        <dbReference type="ARBA" id="ARBA00022617"/>
    </source>
</evidence>
<comment type="similarity">
    <text evidence="1">Belongs to the catalase family.</text>
</comment>
<dbReference type="GO" id="GO:0042542">
    <property type="term" value="P:response to hydrogen peroxide"/>
    <property type="evidence" value="ECO:0007669"/>
    <property type="project" value="TreeGrafter"/>
</dbReference>
<dbReference type="PANTHER" id="PTHR11465">
    <property type="entry name" value="CATALASE"/>
    <property type="match status" value="1"/>
</dbReference>
<evidence type="ECO:0000256" key="8">
    <source>
        <dbReference type="PIRSR" id="PIRSR038928-1"/>
    </source>
</evidence>
<dbReference type="InterPro" id="IPR040333">
    <property type="entry name" value="Catalase_3"/>
</dbReference>
<sequence length="513" mass="57718">MTVEGPRQDAGNTKPLTTVAGAPVWENQNSLTAGARGPLLLQDVWFLEKLAHFDREVIPERRMHAKGSGAFGTFTVTNDITKYTGASIFAEVGKKTEMFARFSTVAGERGAADAERDIRGFALKFYTDQGNWDLVGNNTPVFFFRDPLKFPDLNHAVKRDPKTNMRSPENNWDFWTNLPEALHQVTIVMSDRGIPDGYRHMNGFGSHTYSFYNKEGERYWVKFHHRSQQGLKNLTDDAAAAIVSADRESSQRDLFEAIEQGDFPKWKLYVQIMPEADAEKVPYHPFDLTKVWPKADYPLIEVGEWELNRNAENYHTDVEQAAFSPANVVPGIGFSPDRMLQGRLFSYGDAARYRLGVNHHQIPVNSPKGAPHVNSYHRDGAMRLSAEPTPGINPNSYGRWEEQPQFREPALKIDPLADRFDFRQDDDDYFSQPGQLFRSFTDAQKQRLFENTARAISGASAETIERHIGNCTKADQAYGDGVRAAIDALNAGEAPKAGTEDLEYGPEFDGDLL</sequence>
<comment type="caution">
    <text evidence="11">The sequence shown here is derived from an EMBL/GenBank/DDBJ whole genome shotgun (WGS) entry which is preliminary data.</text>
</comment>
<dbReference type="GO" id="GO:0004096">
    <property type="term" value="F:catalase activity"/>
    <property type="evidence" value="ECO:0007669"/>
    <property type="project" value="InterPro"/>
</dbReference>
<dbReference type="PIRSF" id="PIRSF038928">
    <property type="entry name" value="Catalase_clade1-3"/>
    <property type="match status" value="1"/>
</dbReference>
<dbReference type="CDD" id="cd08156">
    <property type="entry name" value="catalase_clade_3"/>
    <property type="match status" value="1"/>
</dbReference>
<dbReference type="EMBL" id="QTUA01000001">
    <property type="protein sequence ID" value="REF30724.1"/>
    <property type="molecule type" value="Genomic_DNA"/>
</dbReference>
<keyword evidence="5" id="KW-0560">Oxidoreductase</keyword>
<keyword evidence="3 9" id="KW-0349">Heme</keyword>
<organism evidence="11 12">
    <name type="scientific">Calidifontibacter indicus</name>
    <dbReference type="NCBI Taxonomy" id="419650"/>
    <lineage>
        <taxon>Bacteria</taxon>
        <taxon>Bacillati</taxon>
        <taxon>Actinomycetota</taxon>
        <taxon>Actinomycetes</taxon>
        <taxon>Micrococcales</taxon>
        <taxon>Dermacoccaceae</taxon>
        <taxon>Calidifontibacter</taxon>
    </lineage>
</organism>
<feature type="binding site" description="axial binding residue" evidence="9">
    <location>
        <position position="347"/>
    </location>
    <ligand>
        <name>heme</name>
        <dbReference type="ChEBI" id="CHEBI:30413"/>
    </ligand>
    <ligandPart>
        <name>Fe</name>
        <dbReference type="ChEBI" id="CHEBI:18248"/>
    </ligandPart>
</feature>
<keyword evidence="2" id="KW-0575">Peroxidase</keyword>
<keyword evidence="4 9" id="KW-0479">Metal-binding</keyword>
<dbReference type="InterPro" id="IPR011614">
    <property type="entry name" value="Catalase_core"/>
</dbReference>
<dbReference type="InterPro" id="IPR024708">
    <property type="entry name" value="Catalase_AS"/>
</dbReference>
<dbReference type="GO" id="GO:0046872">
    <property type="term" value="F:metal ion binding"/>
    <property type="evidence" value="ECO:0007669"/>
    <property type="project" value="UniProtKB-KW"/>
</dbReference>
<accession>A0A3D9UXM7</accession>
<dbReference type="SUPFAM" id="SSF56634">
    <property type="entry name" value="Heme-dependent catalase-like"/>
    <property type="match status" value="1"/>
</dbReference>
<dbReference type="Pfam" id="PF06628">
    <property type="entry name" value="Catalase-rel"/>
    <property type="match status" value="1"/>
</dbReference>
<evidence type="ECO:0000256" key="9">
    <source>
        <dbReference type="PIRSR" id="PIRSR038928-2"/>
    </source>
</evidence>
<dbReference type="GO" id="GO:0005737">
    <property type="term" value="C:cytoplasm"/>
    <property type="evidence" value="ECO:0007669"/>
    <property type="project" value="TreeGrafter"/>
</dbReference>
<keyword evidence="6 9" id="KW-0408">Iron</keyword>
<protein>
    <submittedName>
        <fullName evidence="11">Catalase</fullName>
    </submittedName>
</protein>
<comment type="cofactor">
    <cofactor evidence="9">
        <name>heme</name>
        <dbReference type="ChEBI" id="CHEBI:30413"/>
    </cofactor>
</comment>
<dbReference type="InterPro" id="IPR010582">
    <property type="entry name" value="Catalase_immune_responsive"/>
</dbReference>
<evidence type="ECO:0000256" key="1">
    <source>
        <dbReference type="ARBA" id="ARBA00005329"/>
    </source>
</evidence>
<keyword evidence="12" id="KW-1185">Reference proteome</keyword>
<dbReference type="OrthoDB" id="3169619at2"/>
<feature type="domain" description="Catalase core" evidence="10">
    <location>
        <begin position="17"/>
        <end position="401"/>
    </location>
</feature>
<proteinExistence type="inferred from homology"/>
<evidence type="ECO:0000256" key="6">
    <source>
        <dbReference type="ARBA" id="ARBA00023004"/>
    </source>
</evidence>
<reference evidence="11 12" key="1">
    <citation type="submission" date="2018-08" db="EMBL/GenBank/DDBJ databases">
        <title>Sequencing the genomes of 1000 actinobacteria strains.</title>
        <authorList>
            <person name="Klenk H.-P."/>
        </authorList>
    </citation>
    <scope>NUCLEOTIDE SEQUENCE [LARGE SCALE GENOMIC DNA]</scope>
    <source>
        <strain evidence="11 12">DSM 22967</strain>
    </source>
</reference>
<dbReference type="PROSITE" id="PS51402">
    <property type="entry name" value="CATALASE_3"/>
    <property type="match status" value="1"/>
</dbReference>
<dbReference type="Proteomes" id="UP000256253">
    <property type="component" value="Unassembled WGS sequence"/>
</dbReference>
<evidence type="ECO:0000259" key="10">
    <source>
        <dbReference type="SMART" id="SM01060"/>
    </source>
</evidence>
<dbReference type="Pfam" id="PF00199">
    <property type="entry name" value="Catalase"/>
    <property type="match status" value="1"/>
</dbReference>
<evidence type="ECO:0000256" key="2">
    <source>
        <dbReference type="ARBA" id="ARBA00022559"/>
    </source>
</evidence>
<evidence type="ECO:0000256" key="5">
    <source>
        <dbReference type="ARBA" id="ARBA00023002"/>
    </source>
</evidence>
<evidence type="ECO:0000256" key="4">
    <source>
        <dbReference type="ARBA" id="ARBA00022723"/>
    </source>
</evidence>
<evidence type="ECO:0000256" key="7">
    <source>
        <dbReference type="ARBA" id="ARBA00023324"/>
    </source>
</evidence>
<dbReference type="RefSeq" id="WP_115922669.1">
    <property type="nucleotide sequence ID" value="NZ_QTUA01000001.1"/>
</dbReference>
<dbReference type="AlphaFoldDB" id="A0A3D9UXM7"/>
<dbReference type="PROSITE" id="PS00438">
    <property type="entry name" value="CATALASE_2"/>
    <property type="match status" value="1"/>
</dbReference>
<dbReference type="InterPro" id="IPR024711">
    <property type="entry name" value="Catalase_clade1/3"/>
</dbReference>
<dbReference type="PANTHER" id="PTHR11465:SF61">
    <property type="entry name" value="CATALASE"/>
    <property type="match status" value="1"/>
</dbReference>
<dbReference type="InterPro" id="IPR020835">
    <property type="entry name" value="Catalase_sf"/>
</dbReference>
<dbReference type="SMART" id="SM01060">
    <property type="entry name" value="Catalase"/>
    <property type="match status" value="1"/>
</dbReference>
<evidence type="ECO:0000313" key="11">
    <source>
        <dbReference type="EMBL" id="REF30724.1"/>
    </source>
</evidence>
<name>A0A3D9UXM7_9MICO</name>